<evidence type="ECO:0000256" key="6">
    <source>
        <dbReference type="ARBA" id="ARBA00023195"/>
    </source>
</evidence>
<dbReference type="Gene3D" id="1.10.443.10">
    <property type="entry name" value="Intergrase catalytic core"/>
    <property type="match status" value="1"/>
</dbReference>
<evidence type="ECO:0000256" key="8">
    <source>
        <dbReference type="ARBA" id="ARBA00049605"/>
    </source>
</evidence>
<reference evidence="10" key="1">
    <citation type="submission" date="2023-04" db="EMBL/GenBank/DDBJ databases">
        <title>The human skin virome in hidradenitis suppurativa patients.</title>
        <authorList>
            <person name="Jansen D."/>
        </authorList>
    </citation>
    <scope>NUCLEOTIDE SEQUENCE</scope>
    <source>
        <strain evidence="10">VC3_JansenPhageG</strain>
    </source>
</reference>
<keyword evidence="4" id="KW-0238">DNA-binding</keyword>
<dbReference type="CDD" id="cd01189">
    <property type="entry name" value="INT_ICEBs1_C_like"/>
    <property type="match status" value="1"/>
</dbReference>
<evidence type="ECO:0000256" key="3">
    <source>
        <dbReference type="ARBA" id="ARBA00022908"/>
    </source>
</evidence>
<dbReference type="PANTHER" id="PTHR30629">
    <property type="entry name" value="PROPHAGE INTEGRASE"/>
    <property type="match status" value="1"/>
</dbReference>
<comment type="similarity">
    <text evidence="1">Belongs to the 'phage' integrase family.</text>
</comment>
<protein>
    <recommendedName>
        <fullName evidence="2">Integrase</fullName>
    </recommendedName>
</protein>
<evidence type="ECO:0000259" key="9">
    <source>
        <dbReference type="PROSITE" id="PS51898"/>
    </source>
</evidence>
<dbReference type="GO" id="GO:0075713">
    <property type="term" value="P:establishment of integrated proviral latency"/>
    <property type="evidence" value="ECO:0007669"/>
    <property type="project" value="UniProtKB-KW"/>
</dbReference>
<feature type="domain" description="Tyr recombinase" evidence="9">
    <location>
        <begin position="165"/>
        <end position="365"/>
    </location>
</feature>
<organism evidence="10">
    <name type="scientific">Firmicutes phage HS10</name>
    <dbReference type="NCBI Taxonomy" id="3056392"/>
    <lineage>
        <taxon>Viruses</taxon>
    </lineage>
</organism>
<evidence type="ECO:0000256" key="5">
    <source>
        <dbReference type="ARBA" id="ARBA00023172"/>
    </source>
</evidence>
<keyword evidence="6" id="KW-1179">Viral genome integration</keyword>
<dbReference type="GO" id="GO:0015074">
    <property type="term" value="P:DNA integration"/>
    <property type="evidence" value="ECO:0007669"/>
    <property type="project" value="UniProtKB-KW"/>
</dbReference>
<dbReference type="Pfam" id="PF00589">
    <property type="entry name" value="Phage_integrase"/>
    <property type="match status" value="1"/>
</dbReference>
<dbReference type="InterPro" id="IPR010998">
    <property type="entry name" value="Integrase_recombinase_N"/>
</dbReference>
<dbReference type="InterPro" id="IPR011010">
    <property type="entry name" value="DNA_brk_join_enz"/>
</dbReference>
<keyword evidence="7" id="KW-1160">Virus entry into host cell</keyword>
<dbReference type="Gene3D" id="1.10.150.130">
    <property type="match status" value="1"/>
</dbReference>
<evidence type="ECO:0000313" key="10">
    <source>
        <dbReference type="EMBL" id="WLJ25825.1"/>
    </source>
</evidence>
<evidence type="ECO:0000256" key="7">
    <source>
        <dbReference type="ARBA" id="ARBA00023296"/>
    </source>
</evidence>
<keyword evidence="5" id="KW-0233">DNA recombination</keyword>
<dbReference type="GO" id="GO:0046718">
    <property type="term" value="P:symbiont entry into host cell"/>
    <property type="evidence" value="ECO:0007669"/>
    <property type="project" value="UniProtKB-KW"/>
</dbReference>
<evidence type="ECO:0000256" key="1">
    <source>
        <dbReference type="ARBA" id="ARBA00008857"/>
    </source>
</evidence>
<evidence type="ECO:0000256" key="2">
    <source>
        <dbReference type="ARBA" id="ARBA00016082"/>
    </source>
</evidence>
<keyword evidence="3" id="KW-0229">DNA integration</keyword>
<dbReference type="InterPro" id="IPR050808">
    <property type="entry name" value="Phage_Integrase"/>
</dbReference>
<dbReference type="GO" id="GO:0003677">
    <property type="term" value="F:DNA binding"/>
    <property type="evidence" value="ECO:0007669"/>
    <property type="project" value="UniProtKB-KW"/>
</dbReference>
<dbReference type="GO" id="GO:0006310">
    <property type="term" value="P:DNA recombination"/>
    <property type="evidence" value="ECO:0007669"/>
    <property type="project" value="UniProtKB-KW"/>
</dbReference>
<evidence type="ECO:0000256" key="4">
    <source>
        <dbReference type="ARBA" id="ARBA00023125"/>
    </source>
</evidence>
<dbReference type="GO" id="GO:0044826">
    <property type="term" value="P:viral genome integration into host DNA"/>
    <property type="evidence" value="ECO:0007669"/>
    <property type="project" value="UniProtKB-KW"/>
</dbReference>
<accession>A0AA50A6V0</accession>
<comment type="function">
    <text evidence="8">Integrase is necessary for integration of the phage into the host genome by site-specific recombination. In conjunction with excisionase, integrase is also necessary for excision of the prophage from the host genome.</text>
</comment>
<dbReference type="EMBL" id="OQ890317">
    <property type="protein sequence ID" value="WLJ25825.1"/>
    <property type="molecule type" value="Genomic_DNA"/>
</dbReference>
<dbReference type="PROSITE" id="PS51898">
    <property type="entry name" value="TYR_RECOMBINASE"/>
    <property type="match status" value="1"/>
</dbReference>
<dbReference type="InterPro" id="IPR002104">
    <property type="entry name" value="Integrase_catalytic"/>
</dbReference>
<sequence>MPKNPIQKRKDGRYRYRVTDAQGKRLELTSGVGERRKDFALRCDVLDQKSEGESFDQDFDGLFTLWLTSYVEVSCSASYRRVMAGIYKKHVKPWIGRKRLEEVKKKEVYQLLARADKAGLSSSVIKKIRMCVSAPYAWAEKSLGLAVISPTLGLVYKVKEKKTTKRDRVIKEDDLARFLEVSDRTKYRVYFRLLATTGLRPSEGLGIQAKDLEGDVLHIRRAVTRMEFSDLKTSAARRDIPLTPDLKALLYAQRRATLFQTKEGWLFPSGGGPPAMVAVESCFKRCLKATTVYKRGGHNHLKKLSVITPPIRFSLYDFRHTFATKMAERGMGAKILQYLMGHEDIATTLSYYIGVTDAMREEAIEMMAKII</sequence>
<dbReference type="SUPFAM" id="SSF56349">
    <property type="entry name" value="DNA breaking-rejoining enzymes"/>
    <property type="match status" value="1"/>
</dbReference>
<dbReference type="InterPro" id="IPR013762">
    <property type="entry name" value="Integrase-like_cat_sf"/>
</dbReference>
<proteinExistence type="inferred from homology"/>
<name>A0AA50A6V0_9VIRU</name>
<dbReference type="PANTHER" id="PTHR30629:SF2">
    <property type="entry name" value="PROPHAGE INTEGRASE INTS-RELATED"/>
    <property type="match status" value="1"/>
</dbReference>